<accession>A0A161TD06</accession>
<evidence type="ECO:0000256" key="4">
    <source>
        <dbReference type="ARBA" id="ARBA00022840"/>
    </source>
</evidence>
<dbReference type="Proteomes" id="UP000076510">
    <property type="component" value="Unassembled WGS sequence"/>
</dbReference>
<proteinExistence type="predicted"/>
<dbReference type="GO" id="GO:0000725">
    <property type="term" value="P:recombinational repair"/>
    <property type="evidence" value="ECO:0007669"/>
    <property type="project" value="TreeGrafter"/>
</dbReference>
<dbReference type="NCBIfam" id="NF041464">
    <property type="entry name" value="HelD_BACSU"/>
    <property type="match status" value="1"/>
</dbReference>
<dbReference type="AlphaFoldDB" id="A0A161TD06"/>
<dbReference type="GO" id="GO:0003677">
    <property type="term" value="F:DNA binding"/>
    <property type="evidence" value="ECO:0007669"/>
    <property type="project" value="InterPro"/>
</dbReference>
<name>A0A161TD06_9BACI</name>
<dbReference type="GO" id="GO:0043138">
    <property type="term" value="F:3'-5' DNA helicase activity"/>
    <property type="evidence" value="ECO:0007669"/>
    <property type="project" value="TreeGrafter"/>
</dbReference>
<evidence type="ECO:0000256" key="1">
    <source>
        <dbReference type="ARBA" id="ARBA00022741"/>
    </source>
</evidence>
<feature type="binding site" evidence="5">
    <location>
        <begin position="230"/>
        <end position="237"/>
    </location>
    <ligand>
        <name>ATP</name>
        <dbReference type="ChEBI" id="CHEBI:30616"/>
    </ligand>
</feature>
<dbReference type="GO" id="GO:0016787">
    <property type="term" value="F:hydrolase activity"/>
    <property type="evidence" value="ECO:0007669"/>
    <property type="project" value="UniProtKB-UniRule"/>
</dbReference>
<keyword evidence="3 5" id="KW-0347">Helicase</keyword>
<feature type="domain" description="UvrD-like helicase ATP-binding" evidence="7">
    <location>
        <begin position="209"/>
        <end position="608"/>
    </location>
</feature>
<dbReference type="PANTHER" id="PTHR11070:SF17">
    <property type="entry name" value="DNA HELICASE IV"/>
    <property type="match status" value="1"/>
</dbReference>
<organism evidence="8 9">
    <name type="scientific">Rossellomorea marisflavi</name>
    <dbReference type="NCBI Taxonomy" id="189381"/>
    <lineage>
        <taxon>Bacteria</taxon>
        <taxon>Bacillati</taxon>
        <taxon>Bacillota</taxon>
        <taxon>Bacilli</taxon>
        <taxon>Bacillales</taxon>
        <taxon>Bacillaceae</taxon>
        <taxon>Rossellomorea</taxon>
    </lineage>
</organism>
<evidence type="ECO:0000313" key="9">
    <source>
        <dbReference type="Proteomes" id="UP000076510"/>
    </source>
</evidence>
<protein>
    <submittedName>
        <fullName evidence="8">Helicase</fullName>
    </submittedName>
</protein>
<evidence type="ECO:0000256" key="6">
    <source>
        <dbReference type="SAM" id="Coils"/>
    </source>
</evidence>
<dbReference type="Pfam" id="PF13538">
    <property type="entry name" value="UvrD_C_2"/>
    <property type="match status" value="1"/>
</dbReference>
<dbReference type="GO" id="GO:0005524">
    <property type="term" value="F:ATP binding"/>
    <property type="evidence" value="ECO:0007669"/>
    <property type="project" value="UniProtKB-UniRule"/>
</dbReference>
<dbReference type="GO" id="GO:0005829">
    <property type="term" value="C:cytosol"/>
    <property type="evidence" value="ECO:0007669"/>
    <property type="project" value="TreeGrafter"/>
</dbReference>
<dbReference type="InterPro" id="IPR048228">
    <property type="entry name" value="HelD_bacillota"/>
</dbReference>
<evidence type="ECO:0000313" key="8">
    <source>
        <dbReference type="EMBL" id="KZE51853.1"/>
    </source>
</evidence>
<keyword evidence="6" id="KW-0175">Coiled coil</keyword>
<reference evidence="9" key="1">
    <citation type="submission" date="2016-01" db="EMBL/GenBank/DDBJ databases">
        <title>Whole genome sequencing of Bhargavaea cecembensis T14.</title>
        <authorList>
            <person name="Hong K.W."/>
        </authorList>
    </citation>
    <scope>NUCLEOTIDE SEQUENCE [LARGE SCALE GENOMIC DNA]</scope>
    <source>
        <strain evidence="9">M19</strain>
    </source>
</reference>
<dbReference type="Pfam" id="PF00580">
    <property type="entry name" value="UvrD-helicase"/>
    <property type="match status" value="1"/>
</dbReference>
<keyword evidence="2 5" id="KW-0378">Hydrolase</keyword>
<dbReference type="InterPro" id="IPR000212">
    <property type="entry name" value="DNA_helicase_UvrD/REP"/>
</dbReference>
<evidence type="ECO:0000256" key="2">
    <source>
        <dbReference type="ARBA" id="ARBA00022801"/>
    </source>
</evidence>
<keyword evidence="1 5" id="KW-0547">Nucleotide-binding</keyword>
<feature type="coiled-coil region" evidence="6">
    <location>
        <begin position="9"/>
        <end position="36"/>
    </location>
</feature>
<evidence type="ECO:0000256" key="5">
    <source>
        <dbReference type="PROSITE-ProRule" id="PRU00560"/>
    </source>
</evidence>
<dbReference type="OrthoDB" id="9787585at2"/>
<sequence>MNAEYRKEQRRVDHVLEEINGEIEKLKEETSRRKQEVIHTRKHFWDEVKVNTDSFDDYLETIIGLRQEAQALSSSQSSHRHASKRLSTLERMKKIPYFGRIDFTEDGNESEEKVYIGVSSLTDETGENFLIYDWRAPISSVYYDDQPGPAAYDTPGGVIKGELNGKWQYLIREGVLESLFDTSLTIGDEILQQVLGRGKDQKMHSIVATIQQDQNRIIRHDQGRLLIVQGAAGSGKTSAALQRIAYLLYKYRDRIDADQIVLFSPNSLFSRYVSNVLPELGEENMHQVTFQEYLDHRLGDSFTVEDAYDQLEFVLGGQGEPFYAERLSAIGHKASKAFIQSVLAYRSTLDTDGMTFKDIVFRGEPVVTAGEIRDRFYQTALDLKFSNRLEALQEWILKKLKEVTRRERRKPWVQDAMEMLSEHAYHNARTHLALRKGYEREEVGDYEVEPDQLARLIVQQKMKPVRTYVREFGFIDFVAIYKALFNTLVQEEETHWKGIGALTAKAIDDGRLYHEDATPFLFLKELILGFQINSSVRHLVIDEAQDYSPFQFEFLKRMFPAARMTILGDFNQAIFSHASGQADFRMLTGLYGEGETDTISLKRSYRSTKPIIEFTRTLIPDGEAIIPFDRSGETPSLDRVSNRAGLHQAVRSKVDHYRESGHESIAIICKTARESAEAFSALSDLGDVTLLTKGTLEHDQGVVIVPAYLSKGIEFDAVIIYDASEDCYGTEDVRRLFYTACTRAMHELQVYTMGEPSPFMENAITEGLIRTGDSVR</sequence>
<comment type="caution">
    <text evidence="8">The sequence shown here is derived from an EMBL/GenBank/DDBJ whole genome shotgun (WGS) entry which is preliminary data.</text>
</comment>
<keyword evidence="4 5" id="KW-0067">ATP-binding</keyword>
<gene>
    <name evidence="8" type="ORF">AV649_13660</name>
</gene>
<dbReference type="InterPro" id="IPR027785">
    <property type="entry name" value="UvrD-like_helicase_C"/>
</dbReference>
<evidence type="ECO:0000256" key="3">
    <source>
        <dbReference type="ARBA" id="ARBA00022806"/>
    </source>
</evidence>
<dbReference type="SUPFAM" id="SSF52540">
    <property type="entry name" value="P-loop containing nucleoside triphosphate hydrolases"/>
    <property type="match status" value="1"/>
</dbReference>
<dbReference type="InterPro" id="IPR014016">
    <property type="entry name" value="UvrD-like_ATP-bd"/>
</dbReference>
<dbReference type="InterPro" id="IPR027417">
    <property type="entry name" value="P-loop_NTPase"/>
</dbReference>
<dbReference type="PROSITE" id="PS51198">
    <property type="entry name" value="UVRD_HELICASE_ATP_BIND"/>
    <property type="match status" value="1"/>
</dbReference>
<dbReference type="EMBL" id="LQQY01000006">
    <property type="protein sequence ID" value="KZE51853.1"/>
    <property type="molecule type" value="Genomic_DNA"/>
</dbReference>
<dbReference type="PANTHER" id="PTHR11070">
    <property type="entry name" value="UVRD / RECB / PCRA DNA HELICASE FAMILY MEMBER"/>
    <property type="match status" value="1"/>
</dbReference>
<dbReference type="Gene3D" id="3.40.50.300">
    <property type="entry name" value="P-loop containing nucleotide triphosphate hydrolases"/>
    <property type="match status" value="3"/>
</dbReference>
<dbReference type="RefSeq" id="WP_063190677.1">
    <property type="nucleotide sequence ID" value="NZ_LQQY01000006.1"/>
</dbReference>
<evidence type="ECO:0000259" key="7">
    <source>
        <dbReference type="PROSITE" id="PS51198"/>
    </source>
</evidence>